<dbReference type="Proteomes" id="UP000199682">
    <property type="component" value="Unassembled WGS sequence"/>
</dbReference>
<proteinExistence type="predicted"/>
<name>A0A1G9KJU5_9PSEU</name>
<gene>
    <name evidence="1" type="ORF">SAMN04488074_111165</name>
</gene>
<evidence type="ECO:0000313" key="1">
    <source>
        <dbReference type="EMBL" id="SDL49912.1"/>
    </source>
</evidence>
<sequence length="153" mass="17580">MSYTLDIWYYHGENRADEPECVRTALELDRVLGYLMDHPQPHPTQIAAQELPRFGVLEIPDRMFKLDVDKGFAALHYVGPDPDGETGQFGFWVTRAVEPVDDPPTLYVDKDNKTEFPRDAVILVEHVRDALLEFQRTGSRPTCVQWQVTNATY</sequence>
<reference evidence="2" key="1">
    <citation type="submission" date="2016-10" db="EMBL/GenBank/DDBJ databases">
        <authorList>
            <person name="Varghese N."/>
            <person name="Submissions S."/>
        </authorList>
    </citation>
    <scope>NUCLEOTIDE SEQUENCE [LARGE SCALE GENOMIC DNA]</scope>
    <source>
        <strain evidence="2">DSM 44796</strain>
    </source>
</reference>
<accession>A0A1G9KJU5</accession>
<dbReference type="AlphaFoldDB" id="A0A1G9KJU5"/>
<dbReference type="Pfam" id="PF14430">
    <property type="entry name" value="Imm1"/>
    <property type="match status" value="1"/>
</dbReference>
<dbReference type="RefSeq" id="WP_176929771.1">
    <property type="nucleotide sequence ID" value="NZ_FNET01000011.1"/>
</dbReference>
<dbReference type="EMBL" id="FNET01000011">
    <property type="protein sequence ID" value="SDL49912.1"/>
    <property type="molecule type" value="Genomic_DNA"/>
</dbReference>
<evidence type="ECO:0000313" key="2">
    <source>
        <dbReference type="Proteomes" id="UP000199682"/>
    </source>
</evidence>
<organism evidence="1 2">
    <name type="scientific">Lentzea albidocapillata subsp. violacea</name>
    <dbReference type="NCBI Taxonomy" id="128104"/>
    <lineage>
        <taxon>Bacteria</taxon>
        <taxon>Bacillati</taxon>
        <taxon>Actinomycetota</taxon>
        <taxon>Actinomycetes</taxon>
        <taxon>Pseudonocardiales</taxon>
        <taxon>Pseudonocardiaceae</taxon>
        <taxon>Lentzea</taxon>
    </lineage>
</organism>
<protein>
    <submittedName>
        <fullName evidence="1">Immunity protein Imm1</fullName>
    </submittedName>
</protein>
<dbReference type="InterPro" id="IPR025680">
    <property type="entry name" value="DddI"/>
</dbReference>